<dbReference type="EMBL" id="CAMGYJ010000010">
    <property type="protein sequence ID" value="CAI0548897.1"/>
    <property type="molecule type" value="Genomic_DNA"/>
</dbReference>
<dbReference type="Proteomes" id="UP001154282">
    <property type="component" value="Unassembled WGS sequence"/>
</dbReference>
<evidence type="ECO:0000313" key="2">
    <source>
        <dbReference type="Proteomes" id="UP001154282"/>
    </source>
</evidence>
<keyword evidence="2" id="KW-1185">Reference proteome</keyword>
<gene>
    <name evidence="1" type="ORF">LITE_LOCUS44933</name>
</gene>
<reference evidence="1" key="1">
    <citation type="submission" date="2022-08" db="EMBL/GenBank/DDBJ databases">
        <authorList>
            <person name="Gutierrez-Valencia J."/>
        </authorList>
    </citation>
    <scope>NUCLEOTIDE SEQUENCE</scope>
</reference>
<protein>
    <recommendedName>
        <fullName evidence="3">Secreted protein</fullName>
    </recommendedName>
</protein>
<dbReference type="AlphaFoldDB" id="A0AAV0QTT4"/>
<evidence type="ECO:0000313" key="1">
    <source>
        <dbReference type="EMBL" id="CAI0548897.1"/>
    </source>
</evidence>
<comment type="caution">
    <text evidence="1">The sequence shown here is derived from an EMBL/GenBank/DDBJ whole genome shotgun (WGS) entry which is preliminary data.</text>
</comment>
<proteinExistence type="predicted"/>
<name>A0AAV0QTT4_9ROSI</name>
<evidence type="ECO:0008006" key="3">
    <source>
        <dbReference type="Google" id="ProtNLM"/>
    </source>
</evidence>
<organism evidence="1 2">
    <name type="scientific">Linum tenue</name>
    <dbReference type="NCBI Taxonomy" id="586396"/>
    <lineage>
        <taxon>Eukaryota</taxon>
        <taxon>Viridiplantae</taxon>
        <taxon>Streptophyta</taxon>
        <taxon>Embryophyta</taxon>
        <taxon>Tracheophyta</taxon>
        <taxon>Spermatophyta</taxon>
        <taxon>Magnoliopsida</taxon>
        <taxon>eudicotyledons</taxon>
        <taxon>Gunneridae</taxon>
        <taxon>Pentapetalae</taxon>
        <taxon>rosids</taxon>
        <taxon>fabids</taxon>
        <taxon>Malpighiales</taxon>
        <taxon>Linaceae</taxon>
        <taxon>Linum</taxon>
    </lineage>
</organism>
<sequence length="106" mass="12198">MWASSCCRLRFSLFLRWTPTPPGSNTTPRWESLCLRFRSASPILPHSQALQLFRRSSLRLQLLVLARLLILILLSPDKATTTSLKSQFAISPQRRFQSEPCPTDRQ</sequence>
<accession>A0AAV0QTT4</accession>